<dbReference type="EMBL" id="JANBPK010001042">
    <property type="protein sequence ID" value="KAJ2926918.1"/>
    <property type="molecule type" value="Genomic_DNA"/>
</dbReference>
<keyword evidence="4 7" id="KW-1133">Transmembrane helix</keyword>
<evidence type="ECO:0000256" key="2">
    <source>
        <dbReference type="ARBA" id="ARBA00010992"/>
    </source>
</evidence>
<dbReference type="InterPro" id="IPR005828">
    <property type="entry name" value="MFS_sugar_transport-like"/>
</dbReference>
<dbReference type="SUPFAM" id="SSF103473">
    <property type="entry name" value="MFS general substrate transporter"/>
    <property type="match status" value="1"/>
</dbReference>
<evidence type="ECO:0000256" key="7">
    <source>
        <dbReference type="SAM" id="Phobius"/>
    </source>
</evidence>
<evidence type="ECO:0000256" key="1">
    <source>
        <dbReference type="ARBA" id="ARBA00004141"/>
    </source>
</evidence>
<name>A0A9W8MF79_9AGAR</name>
<dbReference type="PANTHER" id="PTHR48022">
    <property type="entry name" value="PLASTIDIC GLUCOSE TRANSPORTER 4"/>
    <property type="match status" value="1"/>
</dbReference>
<dbReference type="Pfam" id="PF00083">
    <property type="entry name" value="Sugar_tr"/>
    <property type="match status" value="1"/>
</dbReference>
<gene>
    <name evidence="9" type="ORF">H1R20_g10197</name>
</gene>
<keyword evidence="5 7" id="KW-0472">Membrane</keyword>
<evidence type="ECO:0000313" key="9">
    <source>
        <dbReference type="EMBL" id="KAJ2926918.1"/>
    </source>
</evidence>
<sequence length="109" mass="11984">MNNFIVGQVTPSMLEHITYGTFIFFGAFSLAGGLFIWWFVPETKGLTLEEMDLVFGATEGLAAADQARQEAILRRLGLIDDGVVEKKSDEETGSRKGSQEHDEKVEAAT</sequence>
<accession>A0A9W8MF79</accession>
<reference evidence="9" key="1">
    <citation type="submission" date="2022-06" db="EMBL/GenBank/DDBJ databases">
        <title>Genome Sequence of Candolleomyces eurysporus.</title>
        <authorList>
            <person name="Buettner E."/>
        </authorList>
    </citation>
    <scope>NUCLEOTIDE SEQUENCE</scope>
    <source>
        <strain evidence="9">VTCC 930004</strain>
    </source>
</reference>
<dbReference type="PANTHER" id="PTHR48022:SF2">
    <property type="entry name" value="PLASTIDIC GLUCOSE TRANSPORTER 4"/>
    <property type="match status" value="1"/>
</dbReference>
<comment type="caution">
    <text evidence="9">The sequence shown here is derived from an EMBL/GenBank/DDBJ whole genome shotgun (WGS) entry which is preliminary data.</text>
</comment>
<evidence type="ECO:0000256" key="6">
    <source>
        <dbReference type="SAM" id="MobiDB-lite"/>
    </source>
</evidence>
<proteinExistence type="inferred from homology"/>
<dbReference type="Proteomes" id="UP001140091">
    <property type="component" value="Unassembled WGS sequence"/>
</dbReference>
<feature type="domain" description="Major facilitator superfamily (MFS) profile" evidence="8">
    <location>
        <begin position="1"/>
        <end position="44"/>
    </location>
</feature>
<dbReference type="InterPro" id="IPR036259">
    <property type="entry name" value="MFS_trans_sf"/>
</dbReference>
<dbReference type="GO" id="GO:0016020">
    <property type="term" value="C:membrane"/>
    <property type="evidence" value="ECO:0007669"/>
    <property type="project" value="UniProtKB-SubCell"/>
</dbReference>
<evidence type="ECO:0000256" key="4">
    <source>
        <dbReference type="ARBA" id="ARBA00022989"/>
    </source>
</evidence>
<dbReference type="AlphaFoldDB" id="A0A9W8MF79"/>
<protein>
    <recommendedName>
        <fullName evidence="8">Major facilitator superfamily (MFS) profile domain-containing protein</fullName>
    </recommendedName>
</protein>
<dbReference type="InterPro" id="IPR020846">
    <property type="entry name" value="MFS_dom"/>
</dbReference>
<comment type="similarity">
    <text evidence="2">Belongs to the major facilitator superfamily. Sugar transporter (TC 2.A.1.1) family.</text>
</comment>
<keyword evidence="10" id="KW-1185">Reference proteome</keyword>
<dbReference type="GO" id="GO:0005351">
    <property type="term" value="F:carbohydrate:proton symporter activity"/>
    <property type="evidence" value="ECO:0007669"/>
    <property type="project" value="TreeGrafter"/>
</dbReference>
<feature type="transmembrane region" description="Helical" evidence="7">
    <location>
        <begin position="17"/>
        <end position="40"/>
    </location>
</feature>
<evidence type="ECO:0000256" key="3">
    <source>
        <dbReference type="ARBA" id="ARBA00022692"/>
    </source>
</evidence>
<comment type="subcellular location">
    <subcellularLocation>
        <location evidence="1">Membrane</location>
        <topology evidence="1">Multi-pass membrane protein</topology>
    </subcellularLocation>
</comment>
<dbReference type="OrthoDB" id="8120565at2759"/>
<feature type="non-terminal residue" evidence="9">
    <location>
        <position position="1"/>
    </location>
</feature>
<feature type="region of interest" description="Disordered" evidence="6">
    <location>
        <begin position="87"/>
        <end position="109"/>
    </location>
</feature>
<organism evidence="9 10">
    <name type="scientific">Candolleomyces eurysporus</name>
    <dbReference type="NCBI Taxonomy" id="2828524"/>
    <lineage>
        <taxon>Eukaryota</taxon>
        <taxon>Fungi</taxon>
        <taxon>Dikarya</taxon>
        <taxon>Basidiomycota</taxon>
        <taxon>Agaricomycotina</taxon>
        <taxon>Agaricomycetes</taxon>
        <taxon>Agaricomycetidae</taxon>
        <taxon>Agaricales</taxon>
        <taxon>Agaricineae</taxon>
        <taxon>Psathyrellaceae</taxon>
        <taxon>Candolleomyces</taxon>
    </lineage>
</organism>
<evidence type="ECO:0000313" key="10">
    <source>
        <dbReference type="Proteomes" id="UP001140091"/>
    </source>
</evidence>
<evidence type="ECO:0000259" key="8">
    <source>
        <dbReference type="PROSITE" id="PS50850"/>
    </source>
</evidence>
<dbReference type="InterPro" id="IPR050360">
    <property type="entry name" value="MFS_Sugar_Transporters"/>
</dbReference>
<evidence type="ECO:0000256" key="5">
    <source>
        <dbReference type="ARBA" id="ARBA00023136"/>
    </source>
</evidence>
<dbReference type="Gene3D" id="1.20.1250.20">
    <property type="entry name" value="MFS general substrate transporter like domains"/>
    <property type="match status" value="1"/>
</dbReference>
<dbReference type="PROSITE" id="PS50850">
    <property type="entry name" value="MFS"/>
    <property type="match status" value="1"/>
</dbReference>
<keyword evidence="3 7" id="KW-0812">Transmembrane</keyword>